<dbReference type="OrthoDB" id="9815559at2"/>
<evidence type="ECO:0000256" key="2">
    <source>
        <dbReference type="ARBA" id="ARBA00022679"/>
    </source>
</evidence>
<dbReference type="Gene3D" id="3.90.550.10">
    <property type="entry name" value="Spore Coat Polysaccharide Biosynthesis Protein SpsA, Chain A"/>
    <property type="match status" value="1"/>
</dbReference>
<dbReference type="NCBIfam" id="NF003952">
    <property type="entry name" value="PRK05450.1-5"/>
    <property type="match status" value="1"/>
</dbReference>
<evidence type="ECO:0000313" key="7">
    <source>
        <dbReference type="Proteomes" id="UP000243205"/>
    </source>
</evidence>
<keyword evidence="4 5" id="KW-0448">Lipopolysaccharide biosynthesis</keyword>
<dbReference type="PANTHER" id="PTHR42866">
    <property type="entry name" value="3-DEOXY-MANNO-OCTULOSONATE CYTIDYLYLTRANSFERASE"/>
    <property type="match status" value="1"/>
</dbReference>
<dbReference type="GO" id="GO:0009103">
    <property type="term" value="P:lipopolysaccharide biosynthetic process"/>
    <property type="evidence" value="ECO:0007669"/>
    <property type="project" value="UniProtKB-UniRule"/>
</dbReference>
<dbReference type="HAMAP" id="MF_00057">
    <property type="entry name" value="KdsB"/>
    <property type="match status" value="1"/>
</dbReference>
<dbReference type="InterPro" id="IPR029044">
    <property type="entry name" value="Nucleotide-diphossugar_trans"/>
</dbReference>
<comment type="subcellular location">
    <subcellularLocation>
        <location evidence="5">Cytoplasm</location>
    </subcellularLocation>
    <subcellularLocation>
        <location evidence="1">Membrane</location>
    </subcellularLocation>
</comment>
<evidence type="ECO:0000256" key="3">
    <source>
        <dbReference type="ARBA" id="ARBA00022695"/>
    </source>
</evidence>
<dbReference type="GO" id="GO:0005829">
    <property type="term" value="C:cytosol"/>
    <property type="evidence" value="ECO:0007669"/>
    <property type="project" value="TreeGrafter"/>
</dbReference>
<evidence type="ECO:0000256" key="1">
    <source>
        <dbReference type="ARBA" id="ARBA00004370"/>
    </source>
</evidence>
<dbReference type="EMBL" id="FNAQ01000004">
    <property type="protein sequence ID" value="SDE17524.1"/>
    <property type="molecule type" value="Genomic_DNA"/>
</dbReference>
<dbReference type="NCBIfam" id="NF003950">
    <property type="entry name" value="PRK05450.1-3"/>
    <property type="match status" value="1"/>
</dbReference>
<sequence>MSVVAILPARYASTRFPGKPLADILGQTMIERVYRRTASARLVQRVLVATDDERIAVAVRAFGGEVVMTRADHETGTDRLAEVAATLDAQLIVNVQGDEPLIDPAMIDEAIAPLLADETITMGTLMAPLHTAEELFNPNVVKVVTDRRGFALYFSRAPIPWQRDAPTQLAAAAAPALGRHVGLYVYRRDFLLRYADLAPTPLEQVEKLEQLRVLEQGERIYVARTTCVSLGVDTPEDLDRVRQLLREEQARQG</sequence>
<proteinExistence type="inferred from homology"/>
<dbReference type="STRING" id="57664.SAMN05661003_104174"/>
<name>A0A1G7ARJ7_9BACT</name>
<keyword evidence="5" id="KW-0963">Cytoplasm</keyword>
<dbReference type="InterPro" id="IPR003329">
    <property type="entry name" value="Cytidylyl_trans"/>
</dbReference>
<dbReference type="AlphaFoldDB" id="A0A1G7ARJ7"/>
<organism evidence="6 7">
    <name type="scientific">Desulfuromonas thiophila</name>
    <dbReference type="NCBI Taxonomy" id="57664"/>
    <lineage>
        <taxon>Bacteria</taxon>
        <taxon>Pseudomonadati</taxon>
        <taxon>Thermodesulfobacteriota</taxon>
        <taxon>Desulfuromonadia</taxon>
        <taxon>Desulfuromonadales</taxon>
        <taxon>Desulfuromonadaceae</taxon>
        <taxon>Desulfuromonas</taxon>
    </lineage>
</organism>
<protein>
    <recommendedName>
        <fullName evidence="5">3-deoxy-manno-octulosonate cytidylyltransferase</fullName>
        <ecNumber evidence="5">2.7.7.38</ecNumber>
    </recommendedName>
    <alternativeName>
        <fullName evidence="5">CMP-2-keto-3-deoxyoctulosonic acid synthase</fullName>
        <shortName evidence="5">CKS</shortName>
        <shortName evidence="5">CMP-KDO synthase</shortName>
    </alternativeName>
</protein>
<comment type="similarity">
    <text evidence="5">Belongs to the KdsB family.</text>
</comment>
<dbReference type="FunFam" id="3.90.550.10:FF:000011">
    <property type="entry name" value="3-deoxy-manno-octulosonate cytidylyltransferase"/>
    <property type="match status" value="1"/>
</dbReference>
<dbReference type="InterPro" id="IPR004528">
    <property type="entry name" value="KdsB"/>
</dbReference>
<dbReference type="GO" id="GO:0016020">
    <property type="term" value="C:membrane"/>
    <property type="evidence" value="ECO:0007669"/>
    <property type="project" value="UniProtKB-SubCell"/>
</dbReference>
<dbReference type="RefSeq" id="WP_092077308.1">
    <property type="nucleotide sequence ID" value="NZ_FNAQ01000004.1"/>
</dbReference>
<comment type="catalytic activity">
    <reaction evidence="5">
        <text>3-deoxy-alpha-D-manno-oct-2-ulosonate + CTP = CMP-3-deoxy-beta-D-manno-octulosonate + diphosphate</text>
        <dbReference type="Rhea" id="RHEA:23448"/>
        <dbReference type="ChEBI" id="CHEBI:33019"/>
        <dbReference type="ChEBI" id="CHEBI:37563"/>
        <dbReference type="ChEBI" id="CHEBI:85986"/>
        <dbReference type="ChEBI" id="CHEBI:85987"/>
        <dbReference type="EC" id="2.7.7.38"/>
    </reaction>
</comment>
<dbReference type="NCBIfam" id="TIGR00466">
    <property type="entry name" value="kdsB"/>
    <property type="match status" value="1"/>
</dbReference>
<dbReference type="GO" id="GO:0008690">
    <property type="term" value="F:3-deoxy-manno-octulosonate cytidylyltransferase activity"/>
    <property type="evidence" value="ECO:0007669"/>
    <property type="project" value="UniProtKB-UniRule"/>
</dbReference>
<keyword evidence="2 5" id="KW-0808">Transferase</keyword>
<evidence type="ECO:0000313" key="6">
    <source>
        <dbReference type="EMBL" id="SDE17524.1"/>
    </source>
</evidence>
<evidence type="ECO:0000256" key="4">
    <source>
        <dbReference type="ARBA" id="ARBA00022985"/>
    </source>
</evidence>
<reference evidence="7" key="1">
    <citation type="submission" date="2016-10" db="EMBL/GenBank/DDBJ databases">
        <authorList>
            <person name="Varghese N."/>
            <person name="Submissions S."/>
        </authorList>
    </citation>
    <scope>NUCLEOTIDE SEQUENCE [LARGE SCALE GENOMIC DNA]</scope>
    <source>
        <strain evidence="7">DSM 8987</strain>
    </source>
</reference>
<dbReference type="PANTHER" id="PTHR42866:SF2">
    <property type="entry name" value="3-DEOXY-MANNO-OCTULOSONATE CYTIDYLYLTRANSFERASE, MITOCHONDRIAL"/>
    <property type="match status" value="1"/>
</dbReference>
<dbReference type="Proteomes" id="UP000243205">
    <property type="component" value="Unassembled WGS sequence"/>
</dbReference>
<comment type="pathway">
    <text evidence="5">Nucleotide-sugar biosynthesis; CMP-3-deoxy-D-manno-octulosonate biosynthesis; CMP-3-deoxy-D-manno-octulosonate from 3-deoxy-D-manno-octulosonate and CTP: step 1/1.</text>
</comment>
<dbReference type="CDD" id="cd02517">
    <property type="entry name" value="CMP-KDO-Synthetase"/>
    <property type="match status" value="1"/>
</dbReference>
<dbReference type="Pfam" id="PF02348">
    <property type="entry name" value="CTP_transf_3"/>
    <property type="match status" value="1"/>
</dbReference>
<dbReference type="NCBIfam" id="NF009905">
    <property type="entry name" value="PRK13368.1"/>
    <property type="match status" value="1"/>
</dbReference>
<dbReference type="GO" id="GO:0033468">
    <property type="term" value="P:CMP-keto-3-deoxy-D-manno-octulosonic acid biosynthetic process"/>
    <property type="evidence" value="ECO:0007669"/>
    <property type="project" value="UniProtKB-UniRule"/>
</dbReference>
<dbReference type="SUPFAM" id="SSF53448">
    <property type="entry name" value="Nucleotide-diphospho-sugar transferases"/>
    <property type="match status" value="1"/>
</dbReference>
<evidence type="ECO:0000256" key="5">
    <source>
        <dbReference type="HAMAP-Rule" id="MF_00057"/>
    </source>
</evidence>
<dbReference type="EC" id="2.7.7.38" evidence="5"/>
<gene>
    <name evidence="5" type="primary">kdsB</name>
    <name evidence="6" type="ORF">SAMN05661003_104174</name>
</gene>
<dbReference type="UniPathway" id="UPA00358">
    <property type="reaction ID" value="UER00476"/>
</dbReference>
<comment type="function">
    <text evidence="5">Activates KDO (a required 8-carbon sugar) for incorporation into bacterial lipopolysaccharide in Gram-negative bacteria.</text>
</comment>
<keyword evidence="3 5" id="KW-0548">Nucleotidyltransferase</keyword>
<keyword evidence="7" id="KW-1185">Reference proteome</keyword>
<accession>A0A1G7ARJ7</accession>